<gene>
    <name evidence="2" type="ORF">AFI02nite_40780</name>
</gene>
<organism evidence="2 3">
    <name type="scientific">Aliivibrio fischeri</name>
    <name type="common">Vibrio fischeri</name>
    <dbReference type="NCBI Taxonomy" id="668"/>
    <lineage>
        <taxon>Bacteria</taxon>
        <taxon>Pseudomonadati</taxon>
        <taxon>Pseudomonadota</taxon>
        <taxon>Gammaproteobacteria</taxon>
        <taxon>Vibrionales</taxon>
        <taxon>Vibrionaceae</taxon>
        <taxon>Aliivibrio</taxon>
    </lineage>
</organism>
<keyword evidence="1" id="KW-1133">Transmembrane helix</keyword>
<evidence type="ECO:0000313" key="2">
    <source>
        <dbReference type="EMBL" id="GEK16042.1"/>
    </source>
</evidence>
<feature type="transmembrane region" description="Helical" evidence="1">
    <location>
        <begin position="116"/>
        <end position="139"/>
    </location>
</feature>
<protein>
    <recommendedName>
        <fullName evidence="4">Type II secretion system protein GspF domain-containing protein</fullName>
    </recommendedName>
</protein>
<evidence type="ECO:0000313" key="3">
    <source>
        <dbReference type="Proteomes" id="UP000321787"/>
    </source>
</evidence>
<feature type="transmembrane region" description="Helical" evidence="1">
    <location>
        <begin position="168"/>
        <end position="191"/>
    </location>
</feature>
<dbReference type="EMBL" id="BJTZ01000057">
    <property type="protein sequence ID" value="GEK16042.1"/>
    <property type="molecule type" value="Genomic_DNA"/>
</dbReference>
<accession>A0A510UMY8</accession>
<sequence>MMDFAAWRQARQFSPQKQAQLLHKIQRLSLAGMLQKDIVGQVMKYGTAMEKKVAQDVAISLANGRGFADGIRPWLISIAYQSLKAGEHIGDFQQGLNDALAAIETQNTSTTVLIKALTTPIIGIIALFGTSALAANYVYPMLSKQLPRLQWGALSSFSESFGLFFGHYGIYLLLLFALICIGIVIALPLWVGEHRKKVDNGFVFRQYRLIHTAHFLNSISNQTLSGIGIKESLSNYISTAPPYVAWHIHKMLTQIRQGKNNVGDIFDVQLLNQEEQETLTLLGGIDTLDPLKKSAEMHQELLVQEVALIQAIGKNTLKLLGAFVFGLTAGGIISLIFNIATHQMM</sequence>
<reference evidence="2 3" key="1">
    <citation type="submission" date="2019-07" db="EMBL/GenBank/DDBJ databases">
        <title>Whole genome shotgun sequence of Aliivibrio fischeri NBRC 101058.</title>
        <authorList>
            <person name="Hosoyama A."/>
            <person name="Uohara A."/>
            <person name="Ohji S."/>
            <person name="Ichikawa N."/>
        </authorList>
    </citation>
    <scope>NUCLEOTIDE SEQUENCE [LARGE SCALE GENOMIC DNA]</scope>
    <source>
        <strain evidence="2 3">NBRC 101058</strain>
    </source>
</reference>
<keyword evidence="1" id="KW-0472">Membrane</keyword>
<keyword evidence="1" id="KW-0812">Transmembrane</keyword>
<dbReference type="RefSeq" id="WP_146866727.1">
    <property type="nucleotide sequence ID" value="NZ_BJTZ01000057.1"/>
</dbReference>
<comment type="caution">
    <text evidence="2">The sequence shown here is derived from an EMBL/GenBank/DDBJ whole genome shotgun (WGS) entry which is preliminary data.</text>
</comment>
<proteinExistence type="predicted"/>
<evidence type="ECO:0008006" key="4">
    <source>
        <dbReference type="Google" id="ProtNLM"/>
    </source>
</evidence>
<evidence type="ECO:0000256" key="1">
    <source>
        <dbReference type="SAM" id="Phobius"/>
    </source>
</evidence>
<dbReference type="Proteomes" id="UP000321787">
    <property type="component" value="Unassembled WGS sequence"/>
</dbReference>
<name>A0A510UMY8_ALIFS</name>
<dbReference type="AlphaFoldDB" id="A0A510UMY8"/>
<feature type="transmembrane region" description="Helical" evidence="1">
    <location>
        <begin position="319"/>
        <end position="340"/>
    </location>
</feature>